<dbReference type="EMBL" id="NEDP02005277">
    <property type="protein sequence ID" value="OWF42444.1"/>
    <property type="molecule type" value="Genomic_DNA"/>
</dbReference>
<keyword evidence="2" id="KW-1133">Transmembrane helix</keyword>
<dbReference type="OrthoDB" id="10502443at2759"/>
<keyword evidence="2" id="KW-0812">Transmembrane</keyword>
<dbReference type="AlphaFoldDB" id="A0A210Q109"/>
<evidence type="ECO:0000256" key="1">
    <source>
        <dbReference type="SAM" id="MobiDB-lite"/>
    </source>
</evidence>
<accession>A0A210Q109</accession>
<reference evidence="3 4" key="1">
    <citation type="journal article" date="2017" name="Nat. Ecol. Evol.">
        <title>Scallop genome provides insights into evolution of bilaterian karyotype and development.</title>
        <authorList>
            <person name="Wang S."/>
            <person name="Zhang J."/>
            <person name="Jiao W."/>
            <person name="Li J."/>
            <person name="Xun X."/>
            <person name="Sun Y."/>
            <person name="Guo X."/>
            <person name="Huan P."/>
            <person name="Dong B."/>
            <person name="Zhang L."/>
            <person name="Hu X."/>
            <person name="Sun X."/>
            <person name="Wang J."/>
            <person name="Zhao C."/>
            <person name="Wang Y."/>
            <person name="Wang D."/>
            <person name="Huang X."/>
            <person name="Wang R."/>
            <person name="Lv J."/>
            <person name="Li Y."/>
            <person name="Zhang Z."/>
            <person name="Liu B."/>
            <person name="Lu W."/>
            <person name="Hui Y."/>
            <person name="Liang J."/>
            <person name="Zhou Z."/>
            <person name="Hou R."/>
            <person name="Li X."/>
            <person name="Liu Y."/>
            <person name="Li H."/>
            <person name="Ning X."/>
            <person name="Lin Y."/>
            <person name="Zhao L."/>
            <person name="Xing Q."/>
            <person name="Dou J."/>
            <person name="Li Y."/>
            <person name="Mao J."/>
            <person name="Guo H."/>
            <person name="Dou H."/>
            <person name="Li T."/>
            <person name="Mu C."/>
            <person name="Jiang W."/>
            <person name="Fu Q."/>
            <person name="Fu X."/>
            <person name="Miao Y."/>
            <person name="Liu J."/>
            <person name="Yu Q."/>
            <person name="Li R."/>
            <person name="Liao H."/>
            <person name="Li X."/>
            <person name="Kong Y."/>
            <person name="Jiang Z."/>
            <person name="Chourrout D."/>
            <person name="Li R."/>
            <person name="Bao Z."/>
        </authorList>
    </citation>
    <scope>NUCLEOTIDE SEQUENCE [LARGE SCALE GENOMIC DNA]</scope>
    <source>
        <strain evidence="3 4">PY_sf001</strain>
    </source>
</reference>
<feature type="transmembrane region" description="Helical" evidence="2">
    <location>
        <begin position="12"/>
        <end position="34"/>
    </location>
</feature>
<protein>
    <submittedName>
        <fullName evidence="3">Uncharacterized protein</fullName>
    </submittedName>
</protein>
<feature type="region of interest" description="Disordered" evidence="1">
    <location>
        <begin position="145"/>
        <end position="235"/>
    </location>
</feature>
<evidence type="ECO:0000256" key="2">
    <source>
        <dbReference type="SAM" id="Phobius"/>
    </source>
</evidence>
<dbReference type="Proteomes" id="UP000242188">
    <property type="component" value="Unassembled WGS sequence"/>
</dbReference>
<feature type="compositionally biased region" description="Basic and acidic residues" evidence="1">
    <location>
        <begin position="204"/>
        <end position="214"/>
    </location>
</feature>
<proteinExistence type="predicted"/>
<name>A0A210Q109_MIZYE</name>
<evidence type="ECO:0000313" key="4">
    <source>
        <dbReference type="Proteomes" id="UP000242188"/>
    </source>
</evidence>
<gene>
    <name evidence="3" type="ORF">KP79_PYT22395</name>
</gene>
<keyword evidence="2" id="KW-0472">Membrane</keyword>
<keyword evidence="4" id="KW-1185">Reference proteome</keyword>
<evidence type="ECO:0000313" key="3">
    <source>
        <dbReference type="EMBL" id="OWF42444.1"/>
    </source>
</evidence>
<organism evidence="3 4">
    <name type="scientific">Mizuhopecten yessoensis</name>
    <name type="common">Japanese scallop</name>
    <name type="synonym">Patinopecten yessoensis</name>
    <dbReference type="NCBI Taxonomy" id="6573"/>
    <lineage>
        <taxon>Eukaryota</taxon>
        <taxon>Metazoa</taxon>
        <taxon>Spiralia</taxon>
        <taxon>Lophotrochozoa</taxon>
        <taxon>Mollusca</taxon>
        <taxon>Bivalvia</taxon>
        <taxon>Autobranchia</taxon>
        <taxon>Pteriomorphia</taxon>
        <taxon>Pectinida</taxon>
        <taxon>Pectinoidea</taxon>
        <taxon>Pectinidae</taxon>
        <taxon>Mizuhopecten</taxon>
    </lineage>
</organism>
<feature type="compositionally biased region" description="Basic residues" evidence="1">
    <location>
        <begin position="183"/>
        <end position="203"/>
    </location>
</feature>
<feature type="region of interest" description="Disordered" evidence="1">
    <location>
        <begin position="249"/>
        <end position="274"/>
    </location>
</feature>
<sequence>MAEEGLSDEIVIAIAVLCFLILIVIAIFIIICVCKNKISWLSSNEISEEEVSHKSRFGEAKIDFITKNLDRVRYQRGAPALRDKRHQRLIPRYHDDRERYHDDRGRYHDNVSYYEEDLESPRHYENVPPKYRRYPRENESYAPSIHLRRYEESLTDGHSTRRSRNRRLEPLGDLQPDEVVTKPKSKKKRRSENGKSRHQKKKISRDSEVPDKTEVPMNRLPDSSKLKDSGWSNGTAKDKVALDVKLEAHPNAFSDSEASDVDIARKAKKSSHEA</sequence>
<feature type="compositionally biased region" description="Basic and acidic residues" evidence="1">
    <location>
        <begin position="262"/>
        <end position="274"/>
    </location>
</feature>
<comment type="caution">
    <text evidence="3">The sequence shown here is derived from an EMBL/GenBank/DDBJ whole genome shotgun (WGS) entry which is preliminary data.</text>
</comment>
<feature type="region of interest" description="Disordered" evidence="1">
    <location>
        <begin position="118"/>
        <end position="137"/>
    </location>
</feature>